<dbReference type="GO" id="GO:0031123">
    <property type="term" value="P:RNA 3'-end processing"/>
    <property type="evidence" value="ECO:0007669"/>
    <property type="project" value="TreeGrafter"/>
</dbReference>
<keyword evidence="4" id="KW-0460">Magnesium</keyword>
<dbReference type="EC" id="2.7.7.19" evidence="2"/>
<keyword evidence="3" id="KW-0479">Metal-binding</keyword>
<evidence type="ECO:0000259" key="8">
    <source>
        <dbReference type="Pfam" id="PF22600"/>
    </source>
</evidence>
<dbReference type="GO" id="GO:0003729">
    <property type="term" value="F:mRNA binding"/>
    <property type="evidence" value="ECO:0007669"/>
    <property type="project" value="TreeGrafter"/>
</dbReference>
<evidence type="ECO:0000256" key="5">
    <source>
        <dbReference type="SAM" id="MobiDB-lite"/>
    </source>
</evidence>
<keyword evidence="6" id="KW-1133">Transmembrane helix</keyword>
<dbReference type="GO" id="GO:0010605">
    <property type="term" value="P:negative regulation of macromolecule metabolic process"/>
    <property type="evidence" value="ECO:0007669"/>
    <property type="project" value="UniProtKB-ARBA"/>
</dbReference>
<evidence type="ECO:0000256" key="6">
    <source>
        <dbReference type="SAM" id="Phobius"/>
    </source>
</evidence>
<dbReference type="InterPro" id="IPR043519">
    <property type="entry name" value="NT_sf"/>
</dbReference>
<feature type="domain" description="Poly(A) RNA polymerase mitochondrial-like central palm" evidence="8">
    <location>
        <begin position="119"/>
        <end position="244"/>
    </location>
</feature>
<evidence type="ECO:0000256" key="4">
    <source>
        <dbReference type="ARBA" id="ARBA00022842"/>
    </source>
</evidence>
<dbReference type="AlphaFoldDB" id="A0A137P1M0"/>
<dbReference type="OMA" id="LIGWLEM"/>
<keyword evidence="6" id="KW-0472">Membrane</keyword>
<reference evidence="9 10" key="1">
    <citation type="journal article" date="2015" name="Genome Biol. Evol.">
        <title>Phylogenomic analyses indicate that early fungi evolved digesting cell walls of algal ancestors of land plants.</title>
        <authorList>
            <person name="Chang Y."/>
            <person name="Wang S."/>
            <person name="Sekimoto S."/>
            <person name="Aerts A.L."/>
            <person name="Choi C."/>
            <person name="Clum A."/>
            <person name="LaButti K.M."/>
            <person name="Lindquist E.A."/>
            <person name="Yee Ngan C."/>
            <person name="Ohm R.A."/>
            <person name="Salamov A.A."/>
            <person name="Grigoriev I.V."/>
            <person name="Spatafora J.W."/>
            <person name="Berbee M.L."/>
        </authorList>
    </citation>
    <scope>NUCLEOTIDE SEQUENCE [LARGE SCALE GENOMIC DNA]</scope>
    <source>
        <strain evidence="9 10">NRRL 28638</strain>
    </source>
</reference>
<dbReference type="Proteomes" id="UP000070444">
    <property type="component" value="Unassembled WGS sequence"/>
</dbReference>
<evidence type="ECO:0000313" key="9">
    <source>
        <dbReference type="EMBL" id="KXN68943.1"/>
    </source>
</evidence>
<keyword evidence="9" id="KW-0808">Transferase</keyword>
<dbReference type="GO" id="GO:1990817">
    <property type="term" value="F:poly(A) RNA polymerase activity"/>
    <property type="evidence" value="ECO:0007669"/>
    <property type="project" value="UniProtKB-EC"/>
</dbReference>
<evidence type="ECO:0000256" key="1">
    <source>
        <dbReference type="ARBA" id="ARBA00008593"/>
    </source>
</evidence>
<dbReference type="InterPro" id="IPR045862">
    <property type="entry name" value="Trf4-like"/>
</dbReference>
<evidence type="ECO:0000256" key="3">
    <source>
        <dbReference type="ARBA" id="ARBA00022723"/>
    </source>
</evidence>
<organism evidence="9 10">
    <name type="scientific">Conidiobolus coronatus (strain ATCC 28846 / CBS 209.66 / NRRL 28638)</name>
    <name type="common">Delacroixia coronata</name>
    <dbReference type="NCBI Taxonomy" id="796925"/>
    <lineage>
        <taxon>Eukaryota</taxon>
        <taxon>Fungi</taxon>
        <taxon>Fungi incertae sedis</taxon>
        <taxon>Zoopagomycota</taxon>
        <taxon>Entomophthoromycotina</taxon>
        <taxon>Entomophthoromycetes</taxon>
        <taxon>Entomophthorales</taxon>
        <taxon>Ancylistaceae</taxon>
        <taxon>Conidiobolus</taxon>
    </lineage>
</organism>
<sequence>MKHKIPEKVTAEQLYGIMTEDNSDTDTAIVISSESDSDSDVQNTKTQPAKKVAKTKADSVARNFDDEEDFIAFTKSDNEDGSDKDTSKRKIRLQKVHNWGTPWFNHVKQARCRSYTDMLNTEMKDLIKFLSPTEEEHCLRQWVINKIADCLAKTIPGSSVQVYGSFNTKLYLPTSDLDLVVFVPEEDLDRDRSKYWLTKIGYYLKNENMAEDVEVVATAKVPIVKFIVPKVGYHVDISLNSDNGPVAAQVCIDLIKEYQGAQQLSLLVKHFLYQRNMNAVFSGGLGSYAVLLMVISFLQHHPLVRSKKINPLKNLGVLFFEFLDFYGNKFNGQNVAITTTNGGSYSKSVIDPKRKRNPDLTVWDPLDTKNNVTAGSFSYNMIKLAFARTYQALVLSLCLVSQSYEYLERSGRPQKPIPILKNLVQITEKDIEHRNKIKNLFYEMKLKKSDLLNKESKIGFY</sequence>
<evidence type="ECO:0000313" key="10">
    <source>
        <dbReference type="Proteomes" id="UP000070444"/>
    </source>
</evidence>
<dbReference type="Pfam" id="PF22600">
    <property type="entry name" value="MTPAP-like_central"/>
    <property type="match status" value="1"/>
</dbReference>
<dbReference type="GO" id="GO:0031499">
    <property type="term" value="C:TRAMP complex"/>
    <property type="evidence" value="ECO:0007669"/>
    <property type="project" value="TreeGrafter"/>
</dbReference>
<dbReference type="Gene3D" id="3.30.460.10">
    <property type="entry name" value="Beta Polymerase, domain 2"/>
    <property type="match status" value="1"/>
</dbReference>
<feature type="transmembrane region" description="Helical" evidence="6">
    <location>
        <begin position="279"/>
        <end position="298"/>
    </location>
</feature>
<feature type="region of interest" description="Disordered" evidence="5">
    <location>
        <begin position="33"/>
        <end position="59"/>
    </location>
</feature>
<name>A0A137P1M0_CONC2</name>
<dbReference type="OrthoDB" id="273917at2759"/>
<proteinExistence type="inferred from homology"/>
<evidence type="ECO:0000256" key="2">
    <source>
        <dbReference type="ARBA" id="ARBA00012388"/>
    </source>
</evidence>
<dbReference type="STRING" id="796925.A0A137P1M0"/>
<dbReference type="PANTHER" id="PTHR23092:SF15">
    <property type="entry name" value="INACTIVE NON-CANONICAL POLY(A) RNA POLYMERASE PROTEIN TRF4-2-RELATED"/>
    <property type="match status" value="1"/>
</dbReference>
<dbReference type="InterPro" id="IPR002058">
    <property type="entry name" value="PAP_assoc"/>
</dbReference>
<dbReference type="GO" id="GO:0043634">
    <property type="term" value="P:polyadenylation-dependent ncRNA catabolic process"/>
    <property type="evidence" value="ECO:0007669"/>
    <property type="project" value="TreeGrafter"/>
</dbReference>
<evidence type="ECO:0000259" key="7">
    <source>
        <dbReference type="Pfam" id="PF03828"/>
    </source>
</evidence>
<dbReference type="SUPFAM" id="SSF81631">
    <property type="entry name" value="PAP/OAS1 substrate-binding domain"/>
    <property type="match status" value="1"/>
</dbReference>
<dbReference type="InterPro" id="IPR054708">
    <property type="entry name" value="MTPAP-like_central"/>
</dbReference>
<accession>A0A137P1M0</accession>
<gene>
    <name evidence="9" type="ORF">CONCODRAFT_59850</name>
</gene>
<protein>
    <recommendedName>
        <fullName evidence="2">polynucleotide adenylyltransferase</fullName>
        <ecNumber evidence="2">2.7.7.19</ecNumber>
    </recommendedName>
</protein>
<dbReference type="SUPFAM" id="SSF81301">
    <property type="entry name" value="Nucleotidyltransferase"/>
    <property type="match status" value="1"/>
</dbReference>
<dbReference type="PANTHER" id="PTHR23092">
    <property type="entry name" value="POLY(A) RNA POLYMERASE"/>
    <property type="match status" value="1"/>
</dbReference>
<dbReference type="EMBL" id="KQ964554">
    <property type="protein sequence ID" value="KXN68943.1"/>
    <property type="molecule type" value="Genomic_DNA"/>
</dbReference>
<dbReference type="Gene3D" id="1.10.1410.10">
    <property type="match status" value="1"/>
</dbReference>
<dbReference type="Pfam" id="PF03828">
    <property type="entry name" value="PAP_assoc"/>
    <property type="match status" value="1"/>
</dbReference>
<comment type="similarity">
    <text evidence="1">Belongs to the DNA polymerase type-B-like family.</text>
</comment>
<feature type="domain" description="PAP-associated" evidence="7">
    <location>
        <begin position="314"/>
        <end position="370"/>
    </location>
</feature>
<dbReference type="GO" id="GO:0005730">
    <property type="term" value="C:nucleolus"/>
    <property type="evidence" value="ECO:0007669"/>
    <property type="project" value="TreeGrafter"/>
</dbReference>
<keyword evidence="10" id="KW-1185">Reference proteome</keyword>
<dbReference type="GO" id="GO:0046872">
    <property type="term" value="F:metal ion binding"/>
    <property type="evidence" value="ECO:0007669"/>
    <property type="project" value="UniProtKB-KW"/>
</dbReference>
<keyword evidence="6" id="KW-0812">Transmembrane</keyword>
<dbReference type="CDD" id="cd05402">
    <property type="entry name" value="NT_PAP_TUTase"/>
    <property type="match status" value="1"/>
</dbReference>